<dbReference type="RefSeq" id="WP_110107051.1">
    <property type="nucleotide sequence ID" value="NZ_JACBZZ010000001.1"/>
</dbReference>
<dbReference type="InterPro" id="IPR011577">
    <property type="entry name" value="Cyt_b561_bac/Ni-Hgenase"/>
</dbReference>
<keyword evidence="8" id="KW-1185">Reference proteome</keyword>
<dbReference type="GO" id="GO:0016020">
    <property type="term" value="C:membrane"/>
    <property type="evidence" value="ECO:0007669"/>
    <property type="project" value="InterPro"/>
</dbReference>
<gene>
    <name evidence="7" type="ORF">CVS29_14505</name>
</gene>
<evidence type="ECO:0000256" key="4">
    <source>
        <dbReference type="ARBA" id="ARBA00022989"/>
    </source>
</evidence>
<dbReference type="EMBL" id="QHLZ01000010">
    <property type="protein sequence ID" value="PXA64547.1"/>
    <property type="molecule type" value="Genomic_DNA"/>
</dbReference>
<evidence type="ECO:0000256" key="3">
    <source>
        <dbReference type="ARBA" id="ARBA00022692"/>
    </source>
</evidence>
<comment type="subcellular location">
    <subcellularLocation>
        <location evidence="1">Cell membrane</location>
        <topology evidence="1">Multi-pass membrane protein</topology>
    </subcellularLocation>
</comment>
<keyword evidence="2" id="KW-1003">Cell membrane</keyword>
<dbReference type="Gene3D" id="1.20.950.20">
    <property type="entry name" value="Transmembrane di-heme cytochromes, Chain C"/>
    <property type="match status" value="1"/>
</dbReference>
<dbReference type="OrthoDB" id="9795587at2"/>
<evidence type="ECO:0000313" key="8">
    <source>
        <dbReference type="Proteomes" id="UP000246303"/>
    </source>
</evidence>
<keyword evidence="5" id="KW-0472">Membrane</keyword>
<keyword evidence="4" id="KW-1133">Transmembrane helix</keyword>
<dbReference type="InterPro" id="IPR016174">
    <property type="entry name" value="Di-haem_cyt_TM"/>
</dbReference>
<evidence type="ECO:0000256" key="5">
    <source>
        <dbReference type="ARBA" id="ARBA00023136"/>
    </source>
</evidence>
<feature type="domain" description="Cytochrome b561 bacterial/Ni-hydrogenase" evidence="6">
    <location>
        <begin position="79"/>
        <end position="266"/>
    </location>
</feature>
<evidence type="ECO:0000259" key="6">
    <source>
        <dbReference type="Pfam" id="PF01292"/>
    </source>
</evidence>
<dbReference type="Proteomes" id="UP000246303">
    <property type="component" value="Unassembled WGS sequence"/>
</dbReference>
<protein>
    <recommendedName>
        <fullName evidence="6">Cytochrome b561 bacterial/Ni-hydrogenase domain-containing protein</fullName>
    </recommendedName>
</protein>
<dbReference type="GO" id="GO:0022904">
    <property type="term" value="P:respiratory electron transport chain"/>
    <property type="evidence" value="ECO:0007669"/>
    <property type="project" value="InterPro"/>
</dbReference>
<comment type="caution">
    <text evidence="7">The sequence shown here is derived from an EMBL/GenBank/DDBJ whole genome shotgun (WGS) entry which is preliminary data.</text>
</comment>
<dbReference type="AlphaFoldDB" id="A0A2V3DP46"/>
<evidence type="ECO:0000313" key="7">
    <source>
        <dbReference type="EMBL" id="PXA64547.1"/>
    </source>
</evidence>
<proteinExistence type="predicted"/>
<evidence type="ECO:0000256" key="2">
    <source>
        <dbReference type="ARBA" id="ARBA00022475"/>
    </source>
</evidence>
<name>A0A2V3DP46_9MICC</name>
<accession>A0A2V3DP46</accession>
<dbReference type="Pfam" id="PF01292">
    <property type="entry name" value="Ni_hydr_CYTB"/>
    <property type="match status" value="1"/>
</dbReference>
<dbReference type="SUPFAM" id="SSF81342">
    <property type="entry name" value="Transmembrane di-heme cytochromes"/>
    <property type="match status" value="1"/>
</dbReference>
<sequence length="317" mass="35011">MSTPKSKQAAGILERWNGLGLWAKIGVSAVGLIVLLGVAVLVVRWLTSLTAIQDFMTTYPGASELPANAPVGLPAWLGWQHFINTFLILLIIRSGWQVRTTKRPAAHWIRNNKGLIKTPGNPTKISLDLWFHLTLDALWVLNGAIFIVVLFFTGQWMRIVPTSADVFPNAISAGLQYLSLDWPTDDGWVNYNGLQLLTYFITVFIAAPLAIITGLRMSGAWPKNATTLNKIYPIQAARALHFPVMLYFVGFIVIHVTLVLATGALRNLNHMYASSNEVNWWGFGIFAASLVVMAAAWFLAQPLFLRPVASLMGKVTK</sequence>
<evidence type="ECO:0000256" key="1">
    <source>
        <dbReference type="ARBA" id="ARBA00004651"/>
    </source>
</evidence>
<keyword evidence="3" id="KW-0812">Transmembrane</keyword>
<reference evidence="7 8" key="1">
    <citation type="submission" date="2018-05" db="EMBL/GenBank/DDBJ databases">
        <title>Genetic diversity of glacier-inhabiting Cryobacterium bacteria in China and description of Cryobacterium mengkeensis sp. nov. and Arthrobacter glacialis sp. nov.</title>
        <authorList>
            <person name="Liu Q."/>
            <person name="Xin Y.-H."/>
        </authorList>
    </citation>
    <scope>NUCLEOTIDE SEQUENCE [LARGE SCALE GENOMIC DNA]</scope>
    <source>
        <strain evidence="7 8">GP3</strain>
    </source>
</reference>
<organism evidence="7 8">
    <name type="scientific">Arthrobacter psychrochitiniphilus</name>
    <dbReference type="NCBI Taxonomy" id="291045"/>
    <lineage>
        <taxon>Bacteria</taxon>
        <taxon>Bacillati</taxon>
        <taxon>Actinomycetota</taxon>
        <taxon>Actinomycetes</taxon>
        <taxon>Micrococcales</taxon>
        <taxon>Micrococcaceae</taxon>
        <taxon>Arthrobacter</taxon>
    </lineage>
</organism>